<evidence type="ECO:0000256" key="2">
    <source>
        <dbReference type="ARBA" id="ARBA00023125"/>
    </source>
</evidence>
<evidence type="ECO:0000256" key="3">
    <source>
        <dbReference type="ARBA" id="ARBA00023163"/>
    </source>
</evidence>
<evidence type="ECO:0000259" key="6">
    <source>
        <dbReference type="PROSITE" id="PS50110"/>
    </source>
</evidence>
<dbReference type="PROSITE" id="PS50043">
    <property type="entry name" value="HTH_LUXR_2"/>
    <property type="match status" value="1"/>
</dbReference>
<feature type="modified residue" description="4-aspartylphosphate" evidence="4">
    <location>
        <position position="52"/>
    </location>
</feature>
<dbReference type="Pfam" id="PF00196">
    <property type="entry name" value="GerE"/>
    <property type="match status" value="1"/>
</dbReference>
<dbReference type="SUPFAM" id="SSF46894">
    <property type="entry name" value="C-terminal effector domain of the bipartite response regulators"/>
    <property type="match status" value="1"/>
</dbReference>
<dbReference type="PANTHER" id="PTHR43214">
    <property type="entry name" value="TWO-COMPONENT RESPONSE REGULATOR"/>
    <property type="match status" value="1"/>
</dbReference>
<name>A0A7Y6I3L9_9ACTN</name>
<keyword evidence="2" id="KW-0238">DNA-binding</keyword>
<feature type="domain" description="Response regulatory" evidence="6">
    <location>
        <begin position="2"/>
        <end position="126"/>
    </location>
</feature>
<accession>A0A7Y6I3L9</accession>
<dbReference type="InterPro" id="IPR011006">
    <property type="entry name" value="CheY-like_superfamily"/>
</dbReference>
<dbReference type="PANTHER" id="PTHR43214:SF24">
    <property type="entry name" value="TRANSCRIPTIONAL REGULATORY PROTEIN NARL-RELATED"/>
    <property type="match status" value="1"/>
</dbReference>
<dbReference type="SMART" id="SM00421">
    <property type="entry name" value="HTH_LUXR"/>
    <property type="match status" value="1"/>
</dbReference>
<dbReference type="Gene3D" id="3.40.50.2300">
    <property type="match status" value="1"/>
</dbReference>
<dbReference type="GO" id="GO:0003677">
    <property type="term" value="F:DNA binding"/>
    <property type="evidence" value="ECO:0007669"/>
    <property type="project" value="UniProtKB-KW"/>
</dbReference>
<dbReference type="InterPro" id="IPR000792">
    <property type="entry name" value="Tscrpt_reg_LuxR_C"/>
</dbReference>
<evidence type="ECO:0000313" key="8">
    <source>
        <dbReference type="Proteomes" id="UP000586042"/>
    </source>
</evidence>
<dbReference type="AlphaFoldDB" id="A0A7Y6I3L9"/>
<feature type="domain" description="HTH luxR-type" evidence="5">
    <location>
        <begin position="153"/>
        <end position="218"/>
    </location>
</feature>
<dbReference type="Proteomes" id="UP000586042">
    <property type="component" value="Unassembled WGS sequence"/>
</dbReference>
<dbReference type="SMART" id="SM00448">
    <property type="entry name" value="REC"/>
    <property type="match status" value="1"/>
</dbReference>
<dbReference type="PROSITE" id="PS50110">
    <property type="entry name" value="RESPONSE_REGULATORY"/>
    <property type="match status" value="1"/>
</dbReference>
<dbReference type="InterPro" id="IPR001789">
    <property type="entry name" value="Sig_transdc_resp-reg_receiver"/>
</dbReference>
<keyword evidence="4" id="KW-0597">Phosphoprotein</keyword>
<organism evidence="7 8">
    <name type="scientific">Nonomuraea montanisoli</name>
    <dbReference type="NCBI Taxonomy" id="2741721"/>
    <lineage>
        <taxon>Bacteria</taxon>
        <taxon>Bacillati</taxon>
        <taxon>Actinomycetota</taxon>
        <taxon>Actinomycetes</taxon>
        <taxon>Streptosporangiales</taxon>
        <taxon>Streptosporangiaceae</taxon>
        <taxon>Nonomuraea</taxon>
    </lineage>
</organism>
<evidence type="ECO:0000313" key="7">
    <source>
        <dbReference type="EMBL" id="NUW31063.1"/>
    </source>
</evidence>
<proteinExistence type="predicted"/>
<dbReference type="CDD" id="cd06170">
    <property type="entry name" value="LuxR_C_like"/>
    <property type="match status" value="1"/>
</dbReference>
<keyword evidence="1" id="KW-0805">Transcription regulation</keyword>
<gene>
    <name evidence="7" type="ORF">HTZ77_06465</name>
</gene>
<reference evidence="7 8" key="1">
    <citation type="submission" date="2020-06" db="EMBL/GenBank/DDBJ databases">
        <title>Nonomuraea sp. SMC257, a novel actinomycete isolated from soil.</title>
        <authorList>
            <person name="Chanama M."/>
        </authorList>
    </citation>
    <scope>NUCLEOTIDE SEQUENCE [LARGE SCALE GENOMIC DNA]</scope>
    <source>
        <strain evidence="7 8">SMC257</strain>
    </source>
</reference>
<dbReference type="GO" id="GO:0006355">
    <property type="term" value="P:regulation of DNA-templated transcription"/>
    <property type="evidence" value="ECO:0007669"/>
    <property type="project" value="InterPro"/>
</dbReference>
<dbReference type="InterPro" id="IPR039420">
    <property type="entry name" value="WalR-like"/>
</dbReference>
<evidence type="ECO:0000256" key="1">
    <source>
        <dbReference type="ARBA" id="ARBA00023015"/>
    </source>
</evidence>
<keyword evidence="8" id="KW-1185">Reference proteome</keyword>
<dbReference type="PRINTS" id="PR00038">
    <property type="entry name" value="HTHLUXR"/>
</dbReference>
<sequence length="234" mass="25416">MRVIVVEDDPMLRATFVTALAHLGVEVAGSAETADHALALVDEHAPDVVTLDLRLAKEPEPADAGLRIAERIRARYPEVALLVLATRPKVAHAEKLMALEEPPRAVGLMAKDSLGDMELITDAMNRVVKGQIVIDPQLVRQLLTPRPARAASSADPLARLTPREREILSLVATGLSNLAIAQKLSCALSNVERNLTTIFHKLGLVSADEGEQRSLNRRVLATLIYLRAGNQSER</sequence>
<evidence type="ECO:0000256" key="4">
    <source>
        <dbReference type="PROSITE-ProRule" id="PRU00169"/>
    </source>
</evidence>
<dbReference type="SUPFAM" id="SSF52172">
    <property type="entry name" value="CheY-like"/>
    <property type="match status" value="1"/>
</dbReference>
<protein>
    <submittedName>
        <fullName evidence="7">Response regulator transcription factor</fullName>
    </submittedName>
</protein>
<dbReference type="Pfam" id="PF00072">
    <property type="entry name" value="Response_reg"/>
    <property type="match status" value="1"/>
</dbReference>
<comment type="caution">
    <text evidence="7">The sequence shown here is derived from an EMBL/GenBank/DDBJ whole genome shotgun (WGS) entry which is preliminary data.</text>
</comment>
<dbReference type="GO" id="GO:0000160">
    <property type="term" value="P:phosphorelay signal transduction system"/>
    <property type="evidence" value="ECO:0007669"/>
    <property type="project" value="InterPro"/>
</dbReference>
<evidence type="ECO:0000259" key="5">
    <source>
        <dbReference type="PROSITE" id="PS50043"/>
    </source>
</evidence>
<dbReference type="InterPro" id="IPR016032">
    <property type="entry name" value="Sig_transdc_resp-reg_C-effctor"/>
</dbReference>
<dbReference type="EMBL" id="JABWGN010000002">
    <property type="protein sequence ID" value="NUW31063.1"/>
    <property type="molecule type" value="Genomic_DNA"/>
</dbReference>
<keyword evidence="3" id="KW-0804">Transcription</keyword>
<dbReference type="RefSeq" id="WP_175588476.1">
    <property type="nucleotide sequence ID" value="NZ_JABWGN010000002.1"/>
</dbReference>